<dbReference type="EMBL" id="QXTG01000002">
    <property type="protein sequence ID" value="RIX27550.1"/>
    <property type="molecule type" value="Genomic_DNA"/>
</dbReference>
<sequence>MRRLILGLAGALALAVTPVLAAQASTPGGDAGGTCKPSVRSYGTELDYNHNGARIFTRTVKVFNPCADTTWTMDIRPLVADRAITVSTGDTNTYALSSGYGSPYVAGFLAR</sequence>
<protein>
    <recommendedName>
        <fullName evidence="4">DUF4232 domain-containing protein</fullName>
    </recommendedName>
</protein>
<name>A0A3A1TUJ5_9MICO</name>
<keyword evidence="3" id="KW-1185">Reference proteome</keyword>
<evidence type="ECO:0000313" key="2">
    <source>
        <dbReference type="EMBL" id="RIX27550.1"/>
    </source>
</evidence>
<dbReference type="Proteomes" id="UP000265742">
    <property type="component" value="Unassembled WGS sequence"/>
</dbReference>
<gene>
    <name evidence="2" type="ORF">D1781_08200</name>
</gene>
<organism evidence="2 3">
    <name type="scientific">Amnibacterium setariae</name>
    <dbReference type="NCBI Taxonomy" id="2306585"/>
    <lineage>
        <taxon>Bacteria</taxon>
        <taxon>Bacillati</taxon>
        <taxon>Actinomycetota</taxon>
        <taxon>Actinomycetes</taxon>
        <taxon>Micrococcales</taxon>
        <taxon>Microbacteriaceae</taxon>
        <taxon>Amnibacterium</taxon>
    </lineage>
</organism>
<proteinExistence type="predicted"/>
<evidence type="ECO:0008006" key="4">
    <source>
        <dbReference type="Google" id="ProtNLM"/>
    </source>
</evidence>
<comment type="caution">
    <text evidence="2">The sequence shown here is derived from an EMBL/GenBank/DDBJ whole genome shotgun (WGS) entry which is preliminary data.</text>
</comment>
<reference evidence="3" key="1">
    <citation type="submission" date="2018-09" db="EMBL/GenBank/DDBJ databases">
        <authorList>
            <person name="Kim I."/>
        </authorList>
    </citation>
    <scope>NUCLEOTIDE SEQUENCE [LARGE SCALE GENOMIC DNA]</scope>
    <source>
        <strain evidence="3">DD4a</strain>
    </source>
</reference>
<feature type="signal peptide" evidence="1">
    <location>
        <begin position="1"/>
        <end position="21"/>
    </location>
</feature>
<keyword evidence="1" id="KW-0732">Signal</keyword>
<evidence type="ECO:0000313" key="3">
    <source>
        <dbReference type="Proteomes" id="UP000265742"/>
    </source>
</evidence>
<accession>A0A3A1TUJ5</accession>
<dbReference type="AlphaFoldDB" id="A0A3A1TUJ5"/>
<dbReference type="RefSeq" id="WP_119481859.1">
    <property type="nucleotide sequence ID" value="NZ_QXTG01000002.1"/>
</dbReference>
<feature type="chain" id="PRO_5017254937" description="DUF4232 domain-containing protein" evidence="1">
    <location>
        <begin position="22"/>
        <end position="111"/>
    </location>
</feature>
<evidence type="ECO:0000256" key="1">
    <source>
        <dbReference type="SAM" id="SignalP"/>
    </source>
</evidence>